<dbReference type="EMBL" id="MU863719">
    <property type="protein sequence ID" value="KAK4096351.1"/>
    <property type="molecule type" value="Genomic_DNA"/>
</dbReference>
<sequence>MPRLVSRSRPNLVNLNKHTHSDTVRRGYQQPLPPSLSLPPPVRQRRIRRRPRAPGPVPPGRARRRSQGVVRVCRPGGGVVSLRETDMAMWCFWPETDALQEGFRALMARTLVAN</sequence>
<feature type="compositionally biased region" description="Pro residues" evidence="1">
    <location>
        <begin position="31"/>
        <end position="42"/>
    </location>
</feature>
<evidence type="ECO:0000256" key="1">
    <source>
        <dbReference type="SAM" id="MobiDB-lite"/>
    </source>
</evidence>
<dbReference type="Proteomes" id="UP001305647">
    <property type="component" value="Unassembled WGS sequence"/>
</dbReference>
<accession>A0AAN6PSR9</accession>
<reference evidence="2" key="2">
    <citation type="submission" date="2023-05" db="EMBL/GenBank/DDBJ databases">
        <authorList>
            <consortium name="Lawrence Berkeley National Laboratory"/>
            <person name="Steindorff A."/>
            <person name="Hensen N."/>
            <person name="Bonometti L."/>
            <person name="Westerberg I."/>
            <person name="Brannstrom I.O."/>
            <person name="Guillou S."/>
            <person name="Cros-Aarteil S."/>
            <person name="Calhoun S."/>
            <person name="Haridas S."/>
            <person name="Kuo A."/>
            <person name="Mondo S."/>
            <person name="Pangilinan J."/>
            <person name="Riley R."/>
            <person name="Labutti K."/>
            <person name="Andreopoulos B."/>
            <person name="Lipzen A."/>
            <person name="Chen C."/>
            <person name="Yanf M."/>
            <person name="Daum C."/>
            <person name="Ng V."/>
            <person name="Clum A."/>
            <person name="Ohm R."/>
            <person name="Martin F."/>
            <person name="Silar P."/>
            <person name="Natvig D."/>
            <person name="Lalanne C."/>
            <person name="Gautier V."/>
            <person name="Ament-Velasquez S.L."/>
            <person name="Kruys A."/>
            <person name="Hutchinson M.I."/>
            <person name="Powell A.J."/>
            <person name="Barry K."/>
            <person name="Miller A.N."/>
            <person name="Grigoriev I.V."/>
            <person name="Debuchy R."/>
            <person name="Gladieux P."/>
            <person name="Thoren M.H."/>
            <person name="Johannesson H."/>
        </authorList>
    </citation>
    <scope>NUCLEOTIDE SEQUENCE</scope>
    <source>
        <strain evidence="2">CBS 757.83</strain>
    </source>
</reference>
<gene>
    <name evidence="2" type="ORF">N658DRAFT_554772</name>
</gene>
<organism evidence="2 3">
    <name type="scientific">Parathielavia hyrcaniae</name>
    <dbReference type="NCBI Taxonomy" id="113614"/>
    <lineage>
        <taxon>Eukaryota</taxon>
        <taxon>Fungi</taxon>
        <taxon>Dikarya</taxon>
        <taxon>Ascomycota</taxon>
        <taxon>Pezizomycotina</taxon>
        <taxon>Sordariomycetes</taxon>
        <taxon>Sordariomycetidae</taxon>
        <taxon>Sordariales</taxon>
        <taxon>Chaetomiaceae</taxon>
        <taxon>Parathielavia</taxon>
    </lineage>
</organism>
<dbReference type="AlphaFoldDB" id="A0AAN6PSR9"/>
<feature type="region of interest" description="Disordered" evidence="1">
    <location>
        <begin position="1"/>
        <end position="68"/>
    </location>
</feature>
<evidence type="ECO:0000313" key="2">
    <source>
        <dbReference type="EMBL" id="KAK4096351.1"/>
    </source>
</evidence>
<reference evidence="2" key="1">
    <citation type="journal article" date="2023" name="Mol. Phylogenet. Evol.">
        <title>Genome-scale phylogeny and comparative genomics of the fungal order Sordariales.</title>
        <authorList>
            <person name="Hensen N."/>
            <person name="Bonometti L."/>
            <person name="Westerberg I."/>
            <person name="Brannstrom I.O."/>
            <person name="Guillou S."/>
            <person name="Cros-Aarteil S."/>
            <person name="Calhoun S."/>
            <person name="Haridas S."/>
            <person name="Kuo A."/>
            <person name="Mondo S."/>
            <person name="Pangilinan J."/>
            <person name="Riley R."/>
            <person name="LaButti K."/>
            <person name="Andreopoulos B."/>
            <person name="Lipzen A."/>
            <person name="Chen C."/>
            <person name="Yan M."/>
            <person name="Daum C."/>
            <person name="Ng V."/>
            <person name="Clum A."/>
            <person name="Steindorff A."/>
            <person name="Ohm R.A."/>
            <person name="Martin F."/>
            <person name="Silar P."/>
            <person name="Natvig D.O."/>
            <person name="Lalanne C."/>
            <person name="Gautier V."/>
            <person name="Ament-Velasquez S.L."/>
            <person name="Kruys A."/>
            <person name="Hutchinson M.I."/>
            <person name="Powell A.J."/>
            <person name="Barry K."/>
            <person name="Miller A.N."/>
            <person name="Grigoriev I.V."/>
            <person name="Debuchy R."/>
            <person name="Gladieux P."/>
            <person name="Hiltunen Thoren M."/>
            <person name="Johannesson H."/>
        </authorList>
    </citation>
    <scope>NUCLEOTIDE SEQUENCE</scope>
    <source>
        <strain evidence="2">CBS 757.83</strain>
    </source>
</reference>
<keyword evidence="3" id="KW-1185">Reference proteome</keyword>
<feature type="compositionally biased region" description="Basic residues" evidence="1">
    <location>
        <begin position="43"/>
        <end position="52"/>
    </location>
</feature>
<proteinExistence type="predicted"/>
<evidence type="ECO:0000313" key="3">
    <source>
        <dbReference type="Proteomes" id="UP001305647"/>
    </source>
</evidence>
<comment type="caution">
    <text evidence="2">The sequence shown here is derived from an EMBL/GenBank/DDBJ whole genome shotgun (WGS) entry which is preliminary data.</text>
</comment>
<protein>
    <submittedName>
        <fullName evidence="2">Uncharacterized protein</fullName>
    </submittedName>
</protein>
<name>A0AAN6PSR9_9PEZI</name>